<gene>
    <name evidence="9" type="ORF">ACFFJD_11305</name>
</gene>
<evidence type="ECO:0000256" key="3">
    <source>
        <dbReference type="ARBA" id="ARBA00022801"/>
    </source>
</evidence>
<feature type="coiled-coil region" evidence="5">
    <location>
        <begin position="86"/>
        <end position="113"/>
    </location>
</feature>
<evidence type="ECO:0000256" key="5">
    <source>
        <dbReference type="SAM" id="Coils"/>
    </source>
</evidence>
<accession>A0ABV6H9D1</accession>
<dbReference type="InterPro" id="IPR038765">
    <property type="entry name" value="Papain-like_cys_pep_sf"/>
</dbReference>
<evidence type="ECO:0000256" key="4">
    <source>
        <dbReference type="ARBA" id="ARBA00022807"/>
    </source>
</evidence>
<keyword evidence="5" id="KW-0175">Coiled coil</keyword>
<feature type="chain" id="PRO_5047538318" evidence="7">
    <location>
        <begin position="29"/>
        <end position="478"/>
    </location>
</feature>
<evidence type="ECO:0000259" key="8">
    <source>
        <dbReference type="PROSITE" id="PS51935"/>
    </source>
</evidence>
<name>A0ABV6H9D1_9ACTN</name>
<dbReference type="InterPro" id="IPR051794">
    <property type="entry name" value="PG_Endopeptidase_C40"/>
</dbReference>
<reference evidence="9 10" key="1">
    <citation type="submission" date="2024-09" db="EMBL/GenBank/DDBJ databases">
        <authorList>
            <person name="Sun Q."/>
            <person name="Mori K."/>
        </authorList>
    </citation>
    <scope>NUCLEOTIDE SEQUENCE [LARGE SCALE GENOMIC DNA]</scope>
    <source>
        <strain evidence="9 10">CCM 7957</strain>
    </source>
</reference>
<dbReference type="Proteomes" id="UP001589783">
    <property type="component" value="Unassembled WGS sequence"/>
</dbReference>
<keyword evidence="4" id="KW-0788">Thiol protease</keyword>
<evidence type="ECO:0000313" key="10">
    <source>
        <dbReference type="Proteomes" id="UP001589783"/>
    </source>
</evidence>
<feature type="domain" description="NlpC/P60" evidence="8">
    <location>
        <begin position="340"/>
        <end position="478"/>
    </location>
</feature>
<organism evidence="9 10">
    <name type="scientific">Gordonia phosphorivorans</name>
    <dbReference type="NCBI Taxonomy" id="1056982"/>
    <lineage>
        <taxon>Bacteria</taxon>
        <taxon>Bacillati</taxon>
        <taxon>Actinomycetota</taxon>
        <taxon>Actinomycetes</taxon>
        <taxon>Mycobacteriales</taxon>
        <taxon>Gordoniaceae</taxon>
        <taxon>Gordonia</taxon>
    </lineage>
</organism>
<evidence type="ECO:0000256" key="1">
    <source>
        <dbReference type="ARBA" id="ARBA00007074"/>
    </source>
</evidence>
<dbReference type="SUPFAM" id="SSF54001">
    <property type="entry name" value="Cysteine proteinases"/>
    <property type="match status" value="1"/>
</dbReference>
<comment type="similarity">
    <text evidence="1">Belongs to the peptidase C40 family.</text>
</comment>
<protein>
    <submittedName>
        <fullName evidence="9">NlpC/P60 family protein</fullName>
    </submittedName>
</protein>
<comment type="caution">
    <text evidence="9">The sequence shown here is derived from an EMBL/GenBank/DDBJ whole genome shotgun (WGS) entry which is preliminary data.</text>
</comment>
<keyword evidence="7" id="KW-0732">Signal</keyword>
<keyword evidence="10" id="KW-1185">Reference proteome</keyword>
<keyword evidence="3" id="KW-0378">Hydrolase</keyword>
<feature type="region of interest" description="Disordered" evidence="6">
    <location>
        <begin position="223"/>
        <end position="257"/>
    </location>
</feature>
<dbReference type="InterPro" id="IPR000064">
    <property type="entry name" value="NLP_P60_dom"/>
</dbReference>
<evidence type="ECO:0000256" key="6">
    <source>
        <dbReference type="SAM" id="MobiDB-lite"/>
    </source>
</evidence>
<dbReference type="EMBL" id="JBHLWV010000020">
    <property type="protein sequence ID" value="MFC0315435.1"/>
    <property type="molecule type" value="Genomic_DNA"/>
</dbReference>
<dbReference type="Pfam" id="PF00877">
    <property type="entry name" value="NLPC_P60"/>
    <property type="match status" value="1"/>
</dbReference>
<dbReference type="RefSeq" id="WP_382364123.1">
    <property type="nucleotide sequence ID" value="NZ_JBHLWV010000020.1"/>
</dbReference>
<keyword evidence="2" id="KW-0645">Protease</keyword>
<sequence length="478" mass="49588">MNARQALRGSTVGALLLVGSLAAGHAAAEPEKTPSPVAKLINDIASIDQNLSQLTTSVAIKQQAVNKALVDFQNAFAAQQVAAATDDAARAALAKTKREVAEAQRQFDDFMRAVNRQGNNRLGAMSDYVSSDDPGRVLEQISSVEQMGRQQRATVARLQYVRGQQTKRVAATSATRKQTAAAAKGAEARRADAITAVTTARQAVSDQQTQRSQLLNQRTALVNKLDKQRGTTTPTSPPPALSDVLDKLPSTPAEGTENAAAEAAALVAKLALETGTQLLAGLIGEQQIPHSELLDELGLGGASIGGTGSDGVLSRLGNGSLGALFGGGGGGLSRPGLRGPQAIELVVNRAKSQIGVPYAWGGGNADGPTLGIRDGGVADSYGDYNKVGYDCSGLMVYAFGGVGIDLPKYTGYQYTSGPHAPLSDIRRGDMIFYGPNASAHVALYLGDGTMIEAPQSGSVVKISPLRTDGAMPNVVRML</sequence>
<evidence type="ECO:0000256" key="7">
    <source>
        <dbReference type="SAM" id="SignalP"/>
    </source>
</evidence>
<proteinExistence type="inferred from homology"/>
<dbReference type="PANTHER" id="PTHR47359:SF3">
    <property type="entry name" value="NLP_P60 DOMAIN-CONTAINING PROTEIN-RELATED"/>
    <property type="match status" value="1"/>
</dbReference>
<evidence type="ECO:0000256" key="2">
    <source>
        <dbReference type="ARBA" id="ARBA00022670"/>
    </source>
</evidence>
<feature type="signal peptide" evidence="7">
    <location>
        <begin position="1"/>
        <end position="28"/>
    </location>
</feature>
<dbReference type="PROSITE" id="PS51935">
    <property type="entry name" value="NLPC_P60"/>
    <property type="match status" value="1"/>
</dbReference>
<dbReference type="PANTHER" id="PTHR47359">
    <property type="entry name" value="PEPTIDOGLYCAN DL-ENDOPEPTIDASE CWLO"/>
    <property type="match status" value="1"/>
</dbReference>
<dbReference type="Gene3D" id="3.90.1720.10">
    <property type="entry name" value="endopeptidase domain like (from Nostoc punctiforme)"/>
    <property type="match status" value="1"/>
</dbReference>
<evidence type="ECO:0000313" key="9">
    <source>
        <dbReference type="EMBL" id="MFC0315435.1"/>
    </source>
</evidence>